<dbReference type="RefSeq" id="WP_072408725.1">
    <property type="nucleotide sequence ID" value="NZ_FPKW01000004.1"/>
</dbReference>
<feature type="domain" description="HTH cro/C1-type" evidence="1">
    <location>
        <begin position="20"/>
        <end position="74"/>
    </location>
</feature>
<dbReference type="InterPro" id="IPR010982">
    <property type="entry name" value="Lambda_DNA-bd_dom_sf"/>
</dbReference>
<evidence type="ECO:0000313" key="3">
    <source>
        <dbReference type="Proteomes" id="UP000182034"/>
    </source>
</evidence>
<dbReference type="AlphaFoldDB" id="A0A1K2ILF6"/>
<organism evidence="2 3">
    <name type="scientific">Chryseobacterium limigenitum</name>
    <dbReference type="NCBI Taxonomy" id="1612149"/>
    <lineage>
        <taxon>Bacteria</taxon>
        <taxon>Pseudomonadati</taxon>
        <taxon>Bacteroidota</taxon>
        <taxon>Flavobacteriia</taxon>
        <taxon>Flavobacteriales</taxon>
        <taxon>Weeksellaceae</taxon>
        <taxon>Chryseobacterium group</taxon>
        <taxon>Chryseobacterium</taxon>
    </lineage>
</organism>
<protein>
    <submittedName>
        <fullName evidence="2">DNA-binding transcriptional regulator, XRE-family HTH domain</fullName>
    </submittedName>
</protein>
<dbReference type="EMBL" id="FPKW01000004">
    <property type="protein sequence ID" value="SFZ93134.1"/>
    <property type="molecule type" value="Genomic_DNA"/>
</dbReference>
<dbReference type="PROSITE" id="PS50943">
    <property type="entry name" value="HTH_CROC1"/>
    <property type="match status" value="1"/>
</dbReference>
<dbReference type="OrthoDB" id="1364854at2"/>
<evidence type="ECO:0000259" key="1">
    <source>
        <dbReference type="PROSITE" id="PS50943"/>
    </source>
</evidence>
<keyword evidence="3" id="KW-1185">Reference proteome</keyword>
<dbReference type="SMART" id="SM00530">
    <property type="entry name" value="HTH_XRE"/>
    <property type="match status" value="1"/>
</dbReference>
<reference evidence="3" key="1">
    <citation type="submission" date="2016-10" db="EMBL/GenBank/DDBJ databases">
        <authorList>
            <person name="Varghese N."/>
            <person name="Submissions S."/>
        </authorList>
    </citation>
    <scope>NUCLEOTIDE SEQUENCE [LARGE SCALE GENOMIC DNA]</scope>
    <source>
        <strain evidence="3">SUR2</strain>
    </source>
</reference>
<dbReference type="CDD" id="cd00093">
    <property type="entry name" value="HTH_XRE"/>
    <property type="match status" value="1"/>
</dbReference>
<dbReference type="GO" id="GO:0003677">
    <property type="term" value="F:DNA binding"/>
    <property type="evidence" value="ECO:0007669"/>
    <property type="project" value="UniProtKB-KW"/>
</dbReference>
<dbReference type="Gene3D" id="1.10.260.40">
    <property type="entry name" value="lambda repressor-like DNA-binding domains"/>
    <property type="match status" value="1"/>
</dbReference>
<evidence type="ECO:0000313" key="2">
    <source>
        <dbReference type="EMBL" id="SFZ93134.1"/>
    </source>
</evidence>
<name>A0A1K2ILF6_9FLAO</name>
<keyword evidence="2" id="KW-0238">DNA-binding</keyword>
<accession>A0A1K2ILF6</accession>
<sequence>MQEYSNEEIDFLALQIGCIVRVERLRQKISQEHLGLLIGSNKTTIGRLERYEHSTSWKILFKVCQLLKIEYNPLFILQSLDYVLLLINESYNLEDKLTAEKELFYKKLIDDAKYKFSKIQR</sequence>
<dbReference type="SUPFAM" id="SSF47413">
    <property type="entry name" value="lambda repressor-like DNA-binding domains"/>
    <property type="match status" value="1"/>
</dbReference>
<proteinExistence type="predicted"/>
<dbReference type="Proteomes" id="UP000182034">
    <property type="component" value="Unassembled WGS sequence"/>
</dbReference>
<dbReference type="InterPro" id="IPR001387">
    <property type="entry name" value="Cro/C1-type_HTH"/>
</dbReference>
<gene>
    <name evidence="2" type="ORF">SAMN05216324_104159</name>
</gene>
<dbReference type="STRING" id="1612149.SAMN05216324_104159"/>